<accession>A0A1T5AZ24</accession>
<dbReference type="GO" id="GO:0051536">
    <property type="term" value="F:iron-sulfur cluster binding"/>
    <property type="evidence" value="ECO:0007669"/>
    <property type="project" value="UniProtKB-KW"/>
</dbReference>
<organism evidence="8 9">
    <name type="scientific">Rhizorhabdus histidinilytica</name>
    <dbReference type="NCBI Taxonomy" id="439228"/>
    <lineage>
        <taxon>Bacteria</taxon>
        <taxon>Pseudomonadati</taxon>
        <taxon>Pseudomonadota</taxon>
        <taxon>Alphaproteobacteria</taxon>
        <taxon>Sphingomonadales</taxon>
        <taxon>Sphingomonadaceae</taxon>
        <taxon>Rhizorhabdus</taxon>
    </lineage>
</organism>
<keyword evidence="2" id="KW-0949">S-adenosyl-L-methionine</keyword>
<dbReference type="InterPro" id="IPR050377">
    <property type="entry name" value="Radical_SAM_PqqE_MftC-like"/>
</dbReference>
<evidence type="ECO:0000256" key="3">
    <source>
        <dbReference type="ARBA" id="ARBA00022723"/>
    </source>
</evidence>
<dbReference type="AlphaFoldDB" id="A0A1T5AZ24"/>
<protein>
    <submittedName>
        <fullName evidence="8">Radical SAM superfamily protein</fullName>
    </submittedName>
</protein>
<evidence type="ECO:0000313" key="9">
    <source>
        <dbReference type="Proteomes" id="UP000189818"/>
    </source>
</evidence>
<dbReference type="OrthoDB" id="7528037at2"/>
<gene>
    <name evidence="8" type="ORF">SAMN06295920_102324</name>
</gene>
<dbReference type="RefSeq" id="WP_079647074.1">
    <property type="nucleotide sequence ID" value="NZ_FUYM01000002.1"/>
</dbReference>
<evidence type="ECO:0000259" key="6">
    <source>
        <dbReference type="Pfam" id="PF04055"/>
    </source>
</evidence>
<evidence type="ECO:0000256" key="2">
    <source>
        <dbReference type="ARBA" id="ARBA00022691"/>
    </source>
</evidence>
<comment type="cofactor">
    <cofactor evidence="1">
        <name>[4Fe-4S] cluster</name>
        <dbReference type="ChEBI" id="CHEBI:49883"/>
    </cofactor>
</comment>
<evidence type="ECO:0000256" key="1">
    <source>
        <dbReference type="ARBA" id="ARBA00001966"/>
    </source>
</evidence>
<dbReference type="STRING" id="439228.SAMN06295920_102324"/>
<dbReference type="PANTHER" id="PTHR11228">
    <property type="entry name" value="RADICAL SAM DOMAIN PROTEIN"/>
    <property type="match status" value="1"/>
</dbReference>
<evidence type="ECO:0000313" key="8">
    <source>
        <dbReference type="EMBL" id="SKB40047.1"/>
    </source>
</evidence>
<keyword evidence="4" id="KW-0408">Iron</keyword>
<dbReference type="CDD" id="cd21109">
    <property type="entry name" value="SPASM"/>
    <property type="match status" value="1"/>
</dbReference>
<dbReference type="Pfam" id="PF04055">
    <property type="entry name" value="Radical_SAM"/>
    <property type="match status" value="1"/>
</dbReference>
<dbReference type="Proteomes" id="UP000189818">
    <property type="component" value="Unassembled WGS sequence"/>
</dbReference>
<dbReference type="InterPro" id="IPR013785">
    <property type="entry name" value="Aldolase_TIM"/>
</dbReference>
<dbReference type="InterPro" id="IPR007197">
    <property type="entry name" value="rSAM"/>
</dbReference>
<name>A0A1T5AZ24_9SPHN</name>
<dbReference type="Gene3D" id="3.20.20.70">
    <property type="entry name" value="Aldolase class I"/>
    <property type="match status" value="2"/>
</dbReference>
<reference evidence="9" key="1">
    <citation type="submission" date="2017-02" db="EMBL/GenBank/DDBJ databases">
        <authorList>
            <person name="Varghese N."/>
            <person name="Submissions S."/>
        </authorList>
    </citation>
    <scope>NUCLEOTIDE SEQUENCE [LARGE SCALE GENOMIC DNA]</scope>
    <source>
        <strain evidence="9">UM2</strain>
    </source>
</reference>
<dbReference type="Pfam" id="PF13186">
    <property type="entry name" value="SPASM"/>
    <property type="match status" value="1"/>
</dbReference>
<dbReference type="EMBL" id="FUYM01000002">
    <property type="protein sequence ID" value="SKB40047.1"/>
    <property type="molecule type" value="Genomic_DNA"/>
</dbReference>
<feature type="domain" description="Radical SAM core" evidence="6">
    <location>
        <begin position="384"/>
        <end position="513"/>
    </location>
</feature>
<keyword evidence="9" id="KW-1185">Reference proteome</keyword>
<dbReference type="GO" id="GO:0003824">
    <property type="term" value="F:catalytic activity"/>
    <property type="evidence" value="ECO:0007669"/>
    <property type="project" value="InterPro"/>
</dbReference>
<evidence type="ECO:0000256" key="4">
    <source>
        <dbReference type="ARBA" id="ARBA00023004"/>
    </source>
</evidence>
<dbReference type="SFLD" id="SFLDS00029">
    <property type="entry name" value="Radical_SAM"/>
    <property type="match status" value="1"/>
</dbReference>
<dbReference type="SUPFAM" id="SSF102114">
    <property type="entry name" value="Radical SAM enzymes"/>
    <property type="match status" value="1"/>
</dbReference>
<keyword evidence="5" id="KW-0411">Iron-sulfur</keyword>
<dbReference type="InterPro" id="IPR058240">
    <property type="entry name" value="rSAM_sf"/>
</dbReference>
<evidence type="ECO:0000259" key="7">
    <source>
        <dbReference type="Pfam" id="PF13186"/>
    </source>
</evidence>
<feature type="domain" description="4Fe4S-binding SPASM" evidence="7">
    <location>
        <begin position="286"/>
        <end position="334"/>
    </location>
</feature>
<sequence length="613" mass="66986">MHEPSPIAPRAFVDEGDAVVAALDLIGRDGIEAIGAAFAALGRAGLDPAGAEGQPVLIEAVFHLLERLERDPATPLVPSIVLRLDPMVAAAAAELLLIANFPQGSGDLADLGDGTVLLLAALRAAAGARGVGRELLREAQAARPAARFQAAAIRLRFLLQDDVDTVVQLLFEHVLDGLDHPEIWSALPVLIERFPALTDRIVALTGDELGFYTELWGVLHALCVAAGGDIGGGLALLEPLATAHSQSTMVQGAMFHLQGLLDPDNPAYDLSTRFCETPFDVLDVLDGKSHLCCASWLPESVGDLADQPWQKVWNSDSAQSIRASILDGSFRFCNKTACPKIVDDRLPTKARLASESDRWRDVIANFRTRLPEGPKRVNLAYDQTCNLSCPSCRTGKVAADSATRARFDRLQEEQILPLLRQVKLVLVTGSGDPFASKNFRALLERLGPDDYPELRFQVMTNGMLLTPREWERFPALHGRTTYLRISLDAATGPTHELLRRGARWPVMERNLAFAGELRAQGLVERLELSFTVQVDNYLEMGDAVDLAHRYGADSVAFTRMTNWGTFSADDYAAKAVFMPSHPQHADFVERMQDPRLRDPVAALNDMSPFVRIA</sequence>
<proteinExistence type="predicted"/>
<dbReference type="PANTHER" id="PTHR11228:SF7">
    <property type="entry name" value="PQQA PEPTIDE CYCLASE"/>
    <property type="match status" value="1"/>
</dbReference>
<dbReference type="GO" id="GO:0046872">
    <property type="term" value="F:metal ion binding"/>
    <property type="evidence" value="ECO:0007669"/>
    <property type="project" value="UniProtKB-KW"/>
</dbReference>
<dbReference type="CDD" id="cd01335">
    <property type="entry name" value="Radical_SAM"/>
    <property type="match status" value="1"/>
</dbReference>
<evidence type="ECO:0000256" key="5">
    <source>
        <dbReference type="ARBA" id="ARBA00023014"/>
    </source>
</evidence>
<keyword evidence="3" id="KW-0479">Metal-binding</keyword>
<dbReference type="InterPro" id="IPR023885">
    <property type="entry name" value="4Fe4S-binding_SPASM_dom"/>
</dbReference>